<dbReference type="Pfam" id="PF07969">
    <property type="entry name" value="Amidohydro_3"/>
    <property type="match status" value="1"/>
</dbReference>
<dbReference type="AlphaFoldDB" id="A0AAW0QMZ2"/>
<name>A0AAW0QMZ2_9PEZI</name>
<dbReference type="InterPro" id="IPR011059">
    <property type="entry name" value="Metal-dep_hydrolase_composite"/>
</dbReference>
<dbReference type="PANTHER" id="PTHR22642:SF2">
    <property type="entry name" value="PROTEIN LONG AFTER FAR-RED 3"/>
    <property type="match status" value="1"/>
</dbReference>
<dbReference type="Gene3D" id="2.30.40.10">
    <property type="entry name" value="Urease, subunit C, domain 1"/>
    <property type="match status" value="1"/>
</dbReference>
<sequence length="550" mass="60211">MAAPASTILIRANAVHCQDPSQDPSYTCKSVFIRGSRIEAISPSATGLDSLIIPQQTRVIDEPTATVLPTFDDTHTHLVFAAGAVSDVPVADCSNLASILSRIRERASTTPKREWIQTAANWQEFNIAEQRLPSRAELDSCSTEHPILVKRGGHNMVLNTLGLEMASIQEGVPVPKGGYVEHEKGLVQDTACTSVFAALPAASLDKKLESYRLATRDYAAKGIGAVRDCFVPIDELANLQKAYEAGALNTRVRVLVSAVGERDLDSVLDRMEPWRKAPWKDHPFLRVWGVKFMIDGGIETAATSRPYNNPETHLCTCVDGMQQDFKGLLLMDKETALAQMEKVLLRGWKVGTHAYGDRGVEFYLDLCEELLRRHPNLRKGSMVMEHGGLADAVQRRRAVQMGIPVTVQSSFLYNLGGVQPYRWGGDVFKDAMPVREWIDEGAVVSAGSDYPVGDYGARLSMWTLSTRDTVAGVQGPEHAVSLEEAVDLHVGRAAAFLGESQDRGSIAVGKLADLAIWRDDPFMATAKPDKETLSTLYTIIDGKIVYESSS</sequence>
<keyword evidence="3" id="KW-1185">Reference proteome</keyword>
<dbReference type="SUPFAM" id="SSF51556">
    <property type="entry name" value="Metallo-dependent hydrolases"/>
    <property type="match status" value="1"/>
</dbReference>
<evidence type="ECO:0000313" key="2">
    <source>
        <dbReference type="EMBL" id="KAK8109549.1"/>
    </source>
</evidence>
<feature type="domain" description="Amidohydrolase 3" evidence="1">
    <location>
        <begin position="65"/>
        <end position="546"/>
    </location>
</feature>
<dbReference type="InterPro" id="IPR032466">
    <property type="entry name" value="Metal_Hydrolase"/>
</dbReference>
<comment type="caution">
    <text evidence="2">The sequence shown here is derived from an EMBL/GenBank/DDBJ whole genome shotgun (WGS) entry which is preliminary data.</text>
</comment>
<dbReference type="PANTHER" id="PTHR22642">
    <property type="entry name" value="IMIDAZOLONEPROPIONASE"/>
    <property type="match status" value="1"/>
</dbReference>
<dbReference type="Gene3D" id="3.20.20.140">
    <property type="entry name" value="Metal-dependent hydrolases"/>
    <property type="match status" value="1"/>
</dbReference>
<proteinExistence type="predicted"/>
<dbReference type="SUPFAM" id="SSF51338">
    <property type="entry name" value="Composite domain of metallo-dependent hydrolases"/>
    <property type="match status" value="1"/>
</dbReference>
<dbReference type="InterPro" id="IPR013108">
    <property type="entry name" value="Amidohydro_3"/>
</dbReference>
<evidence type="ECO:0000259" key="1">
    <source>
        <dbReference type="Pfam" id="PF07969"/>
    </source>
</evidence>
<dbReference type="EMBL" id="JAQQWP010000007">
    <property type="protein sequence ID" value="KAK8109549.1"/>
    <property type="molecule type" value="Genomic_DNA"/>
</dbReference>
<accession>A0AAW0QMZ2</accession>
<dbReference type="Gene3D" id="3.10.310.70">
    <property type="match status" value="1"/>
</dbReference>
<dbReference type="Proteomes" id="UP001392437">
    <property type="component" value="Unassembled WGS sequence"/>
</dbReference>
<gene>
    <name evidence="2" type="ORF">PG999_007686</name>
</gene>
<evidence type="ECO:0000313" key="3">
    <source>
        <dbReference type="Proteomes" id="UP001392437"/>
    </source>
</evidence>
<dbReference type="GO" id="GO:0016810">
    <property type="term" value="F:hydrolase activity, acting on carbon-nitrogen (but not peptide) bonds"/>
    <property type="evidence" value="ECO:0007669"/>
    <property type="project" value="InterPro"/>
</dbReference>
<organism evidence="2 3">
    <name type="scientific">Apiospora kogelbergensis</name>
    <dbReference type="NCBI Taxonomy" id="1337665"/>
    <lineage>
        <taxon>Eukaryota</taxon>
        <taxon>Fungi</taxon>
        <taxon>Dikarya</taxon>
        <taxon>Ascomycota</taxon>
        <taxon>Pezizomycotina</taxon>
        <taxon>Sordariomycetes</taxon>
        <taxon>Xylariomycetidae</taxon>
        <taxon>Amphisphaeriales</taxon>
        <taxon>Apiosporaceae</taxon>
        <taxon>Apiospora</taxon>
    </lineage>
</organism>
<reference evidence="2 3" key="1">
    <citation type="submission" date="2023-01" db="EMBL/GenBank/DDBJ databases">
        <title>Analysis of 21 Apiospora genomes using comparative genomics revels a genus with tremendous synthesis potential of carbohydrate active enzymes and secondary metabolites.</title>
        <authorList>
            <person name="Sorensen T."/>
        </authorList>
    </citation>
    <scope>NUCLEOTIDE SEQUENCE [LARGE SCALE GENOMIC DNA]</scope>
    <source>
        <strain evidence="2 3">CBS 117206</strain>
    </source>
</reference>
<protein>
    <recommendedName>
        <fullName evidence="1">Amidohydrolase 3 domain-containing protein</fullName>
    </recommendedName>
</protein>